<dbReference type="GeneID" id="98674138"/>
<evidence type="ECO:0008006" key="3">
    <source>
        <dbReference type="Google" id="ProtNLM"/>
    </source>
</evidence>
<dbReference type="Gene3D" id="2.60.40.10">
    <property type="entry name" value="Immunoglobulins"/>
    <property type="match status" value="1"/>
</dbReference>
<dbReference type="PROSITE" id="PS51257">
    <property type="entry name" value="PROKAR_LIPOPROTEIN"/>
    <property type="match status" value="1"/>
</dbReference>
<keyword evidence="2" id="KW-1185">Reference proteome</keyword>
<dbReference type="OrthoDB" id="1080068at2"/>
<proteinExistence type="predicted"/>
<dbReference type="InterPro" id="IPR052595">
    <property type="entry name" value="LRRC69/RLP"/>
</dbReference>
<name>A0A4Y1X3Z4_9BACT</name>
<organism evidence="1 2">
    <name type="scientific">Alistipes dispar</name>
    <dbReference type="NCBI Taxonomy" id="2585119"/>
    <lineage>
        <taxon>Bacteria</taxon>
        <taxon>Pseudomonadati</taxon>
        <taxon>Bacteroidota</taxon>
        <taxon>Bacteroidia</taxon>
        <taxon>Bacteroidales</taxon>
        <taxon>Rikenellaceae</taxon>
        <taxon>Alistipes</taxon>
    </lineage>
</organism>
<dbReference type="AlphaFoldDB" id="A0A4Y1X3Z4"/>
<dbReference type="KEGG" id="ada:A5CPEGH6_21520"/>
<dbReference type="CDD" id="cd14948">
    <property type="entry name" value="BACON"/>
    <property type="match status" value="1"/>
</dbReference>
<dbReference type="PANTHER" id="PTHR48057">
    <property type="entry name" value="LEUCINE-RICH REPEAT SERINE/THREONINE-PROTEIN KINASE 1"/>
    <property type="match status" value="1"/>
</dbReference>
<dbReference type="RefSeq" id="WP_141429673.1">
    <property type="nucleotide sequence ID" value="NZ_AP019736.1"/>
</dbReference>
<evidence type="ECO:0000313" key="2">
    <source>
        <dbReference type="Proteomes" id="UP000319374"/>
    </source>
</evidence>
<accession>A0A4Y1X3Z4</accession>
<dbReference type="SUPFAM" id="SSF52058">
    <property type="entry name" value="L domain-like"/>
    <property type="match status" value="1"/>
</dbReference>
<sequence length="654" mass="73808">MKFKNKIVYGLVLGAFALASCQKDEDGPTISGDSLTVDREEILVGPDRIHETVLVTASDDLEWVTSSSRFFVSTTPANGTGSAEVTFVIDSTLEAGSRTAQVRIMNRNDESERKIINITQFGYGKQILPRKPEVQIESSASYDDRYIDATITTNVAFEVDPAVEYELGEELTPEDQASLSESDLKNWIRMDGIKIPSAEEQNAELDSKDRPRSFDIRIPWEMNTIPYTRIAKIKLVPTDPDVELVDKDGNPTGEVYITVTQESAQRITDDRAGDSLAVVMINEKIQSMISWDTSENMTNWDVVTLWEETDEDKPSEEAVGRVRSVTFSMFNLQEGETFPREIRYLKYLESVTLQSNTNRQIREMDLGEEIGELEHLKNLTVNSYGLKGLPANFVRLGQTLEKLDLGANNFAKLTDITTVVNKTNFPKLKVLKLSGNRRNDTTGELNTENREELTGGELGMYQNLTTDRQAFIDLLKWDALEELSLSYELFEGSLPTDEEMAAAGFVTYKETPQAEEKYPLLQDTCRWLLTDREVVLPGMNRKVKGSEVLCVLPYAKVFAINLNFLTGDVPDWILFHPYLQEWNPDSMIFNQWEDGKDTQGNSVGFDNVKNNPDFGYGYYYGNGKEANRSEAAYPMYYNKYVGGGDEGGTWPDQQ</sequence>
<gene>
    <name evidence="1" type="ORF">A5CPEGH6_21520</name>
</gene>
<dbReference type="PANTHER" id="PTHR48057:SF7">
    <property type="entry name" value="LEUCINE-RICH REPEAT SERINE_THREONINE-PROTEIN KINASE 1"/>
    <property type="match status" value="1"/>
</dbReference>
<dbReference type="InterPro" id="IPR024361">
    <property type="entry name" value="BACON"/>
</dbReference>
<dbReference type="Proteomes" id="UP000319374">
    <property type="component" value="Chromosome"/>
</dbReference>
<dbReference type="InterPro" id="IPR013783">
    <property type="entry name" value="Ig-like_fold"/>
</dbReference>
<reference evidence="2" key="1">
    <citation type="submission" date="2019-06" db="EMBL/GenBank/DDBJ databases">
        <title>Alistipes onderdonkii subsp. vulgaris subsp. nov., Alistipes dispar sp. nov. and Alistipes communis sp. nov., isolated from human faeces, and creation of Alistipes onderdonkii subsp. onderdonkii subsp. nov.</title>
        <authorList>
            <person name="Sakamoto M."/>
            <person name="Ikeyama N."/>
            <person name="Ogata Y."/>
            <person name="Suda W."/>
            <person name="Iino T."/>
            <person name="Hattori M."/>
            <person name="Ohkuma M."/>
        </authorList>
    </citation>
    <scope>NUCLEOTIDE SEQUENCE [LARGE SCALE GENOMIC DNA]</scope>
    <source>
        <strain evidence="2">5CPEGH6</strain>
    </source>
</reference>
<dbReference type="Gene3D" id="3.80.10.10">
    <property type="entry name" value="Ribonuclease Inhibitor"/>
    <property type="match status" value="1"/>
</dbReference>
<protein>
    <recommendedName>
        <fullName evidence="3">BACON domain-containing protein</fullName>
    </recommendedName>
</protein>
<evidence type="ECO:0000313" key="1">
    <source>
        <dbReference type="EMBL" id="BBL07514.1"/>
    </source>
</evidence>
<dbReference type="EMBL" id="AP019736">
    <property type="protein sequence ID" value="BBL07514.1"/>
    <property type="molecule type" value="Genomic_DNA"/>
</dbReference>
<dbReference type="InterPro" id="IPR032675">
    <property type="entry name" value="LRR_dom_sf"/>
</dbReference>